<dbReference type="Proteomes" id="UP001143304">
    <property type="component" value="Unassembled WGS sequence"/>
</dbReference>
<evidence type="ECO:0000313" key="8">
    <source>
        <dbReference type="Proteomes" id="UP001143304"/>
    </source>
</evidence>
<keyword evidence="1" id="KW-0479">Metal-binding</keyword>
<evidence type="ECO:0000256" key="1">
    <source>
        <dbReference type="ARBA" id="ARBA00022723"/>
    </source>
</evidence>
<feature type="compositionally biased region" description="Polar residues" evidence="5">
    <location>
        <begin position="301"/>
        <end position="310"/>
    </location>
</feature>
<organism evidence="7 8">
    <name type="scientific">Candidatus Marimicrobium litorale</name>
    <dbReference type="NCBI Taxonomy" id="2518991"/>
    <lineage>
        <taxon>Bacteria</taxon>
        <taxon>Pseudomonadati</taxon>
        <taxon>Pseudomonadota</taxon>
        <taxon>Gammaproteobacteria</taxon>
        <taxon>Cellvibrionales</taxon>
        <taxon>Halieaceae</taxon>
        <taxon>Marimicrobium</taxon>
    </lineage>
</organism>
<gene>
    <name evidence="7" type="ORF">EYC82_11430</name>
</gene>
<comment type="caution">
    <text evidence="7">The sequence shown here is derived from an EMBL/GenBank/DDBJ whole genome shotgun (WGS) entry which is preliminary data.</text>
</comment>
<dbReference type="EMBL" id="SHNO01000001">
    <property type="protein sequence ID" value="MCX2977967.1"/>
    <property type="molecule type" value="Genomic_DNA"/>
</dbReference>
<name>A0ABT3T6Q8_9GAMM</name>
<feature type="domain" description="Calcineurin-like phosphoesterase" evidence="6">
    <location>
        <begin position="5"/>
        <end position="227"/>
    </location>
</feature>
<keyword evidence="8" id="KW-1185">Reference proteome</keyword>
<dbReference type="InterPro" id="IPR004843">
    <property type="entry name" value="Calcineurin-like_PHP"/>
</dbReference>
<reference evidence="7" key="1">
    <citation type="submission" date="2019-02" db="EMBL/GenBank/DDBJ databases">
        <authorList>
            <person name="Li S.-H."/>
        </authorList>
    </citation>
    <scope>NUCLEOTIDE SEQUENCE</scope>
    <source>
        <strain evidence="7">IMCC11814</strain>
    </source>
</reference>
<dbReference type="Pfam" id="PF00149">
    <property type="entry name" value="Metallophos"/>
    <property type="match status" value="1"/>
</dbReference>
<evidence type="ECO:0000256" key="2">
    <source>
        <dbReference type="ARBA" id="ARBA00022801"/>
    </source>
</evidence>
<feature type="region of interest" description="Disordered" evidence="5">
    <location>
        <begin position="284"/>
        <end position="310"/>
    </location>
</feature>
<proteinExistence type="inferred from homology"/>
<protein>
    <submittedName>
        <fullName evidence="7">Metallophosphoesterase</fullName>
    </submittedName>
</protein>
<dbReference type="Gene3D" id="3.60.21.10">
    <property type="match status" value="1"/>
</dbReference>
<sequence>MPQHFAQLSDPHLSSLDGVRLRELLNKRALGYLSWRRKRRFEHRREVLDALQRDLNLEQVDQLLVTGDLTHIGLPSEFEQARDWLRQLGDPSKVALVPGNHDSCVAAPEAQTYALWRDYMASDSPHDNGIHFPSRRIRGNIAFIGLSTGCPKPPLMATGTLAAEQLERLPGLLKETAARGLFRVVYLHHSPVVGQEKWRKRLTNAGQVQTILEDCGAELVLHGHGHRAHFSELDTRAGNLPVIALPSASALGLHGADTAQYNRYEIQPNAAGWQVDIDVRQYSRDSNSYGEGSRRRVQVRRGTNATAVPG</sequence>
<evidence type="ECO:0000256" key="4">
    <source>
        <dbReference type="ARBA" id="ARBA00025742"/>
    </source>
</evidence>
<evidence type="ECO:0000256" key="3">
    <source>
        <dbReference type="ARBA" id="ARBA00023004"/>
    </source>
</evidence>
<evidence type="ECO:0000313" key="7">
    <source>
        <dbReference type="EMBL" id="MCX2977967.1"/>
    </source>
</evidence>
<dbReference type="PANTHER" id="PTHR42988">
    <property type="entry name" value="PHOSPHOHYDROLASE"/>
    <property type="match status" value="1"/>
</dbReference>
<keyword evidence="2" id="KW-0378">Hydrolase</keyword>
<evidence type="ECO:0000259" key="6">
    <source>
        <dbReference type="Pfam" id="PF00149"/>
    </source>
</evidence>
<dbReference type="PANTHER" id="PTHR42988:SF2">
    <property type="entry name" value="CYCLIC NUCLEOTIDE PHOSPHODIESTERASE CBUA0032-RELATED"/>
    <property type="match status" value="1"/>
</dbReference>
<dbReference type="InterPro" id="IPR029052">
    <property type="entry name" value="Metallo-depent_PP-like"/>
</dbReference>
<dbReference type="RefSeq" id="WP_279249671.1">
    <property type="nucleotide sequence ID" value="NZ_SHNO01000001.1"/>
</dbReference>
<dbReference type="SUPFAM" id="SSF56300">
    <property type="entry name" value="Metallo-dependent phosphatases"/>
    <property type="match status" value="1"/>
</dbReference>
<keyword evidence="3" id="KW-0408">Iron</keyword>
<dbReference type="InterPro" id="IPR050884">
    <property type="entry name" value="CNP_phosphodiesterase-III"/>
</dbReference>
<evidence type="ECO:0000256" key="5">
    <source>
        <dbReference type="SAM" id="MobiDB-lite"/>
    </source>
</evidence>
<accession>A0ABT3T6Q8</accession>
<comment type="similarity">
    <text evidence="4">Belongs to the cyclic nucleotide phosphodiesterase class-III family.</text>
</comment>